<sequence>MKKGIALFLAVAALSSAAGCSYGGVGAAGDKVVVARNDGFLFGILRKAYVCKVSDAGLTSCQTSENP</sequence>
<dbReference type="PROSITE" id="PS51257">
    <property type="entry name" value="PROKAR_LIPOPROTEIN"/>
    <property type="match status" value="1"/>
</dbReference>
<keyword evidence="1" id="KW-0732">Signal</keyword>
<gene>
    <name evidence="2" type="ORF">LVJ94_44955</name>
</gene>
<feature type="chain" id="PRO_5047314652" description="Lipoprotein" evidence="1">
    <location>
        <begin position="19"/>
        <end position="67"/>
    </location>
</feature>
<evidence type="ECO:0000313" key="3">
    <source>
        <dbReference type="Proteomes" id="UP001374803"/>
    </source>
</evidence>
<dbReference type="EMBL" id="CP089983">
    <property type="protein sequence ID" value="WXB04045.1"/>
    <property type="molecule type" value="Genomic_DNA"/>
</dbReference>
<dbReference type="Proteomes" id="UP001374803">
    <property type="component" value="Chromosome"/>
</dbReference>
<accession>A0ABZ2L148</accession>
<evidence type="ECO:0000256" key="1">
    <source>
        <dbReference type="SAM" id="SignalP"/>
    </source>
</evidence>
<reference evidence="2" key="1">
    <citation type="submission" date="2021-12" db="EMBL/GenBank/DDBJ databases">
        <title>Discovery of the Pendulisporaceae a myxobacterial family with distinct sporulation behavior and unique specialized metabolism.</title>
        <authorList>
            <person name="Garcia R."/>
            <person name="Popoff A."/>
            <person name="Bader C.D."/>
            <person name="Loehr J."/>
            <person name="Walesch S."/>
            <person name="Walt C."/>
            <person name="Boldt J."/>
            <person name="Bunk B."/>
            <person name="Haeckl F.J.F.P.J."/>
            <person name="Gunesch A.P."/>
            <person name="Birkelbach J."/>
            <person name="Nuebel U."/>
            <person name="Pietschmann T."/>
            <person name="Bach T."/>
            <person name="Mueller R."/>
        </authorList>
    </citation>
    <scope>NUCLEOTIDE SEQUENCE</scope>
    <source>
        <strain evidence="2">MSr11367</strain>
    </source>
</reference>
<protein>
    <recommendedName>
        <fullName evidence="4">Lipoprotein</fullName>
    </recommendedName>
</protein>
<evidence type="ECO:0000313" key="2">
    <source>
        <dbReference type="EMBL" id="WXB04045.1"/>
    </source>
</evidence>
<organism evidence="2 3">
    <name type="scientific">Pendulispora rubella</name>
    <dbReference type="NCBI Taxonomy" id="2741070"/>
    <lineage>
        <taxon>Bacteria</taxon>
        <taxon>Pseudomonadati</taxon>
        <taxon>Myxococcota</taxon>
        <taxon>Myxococcia</taxon>
        <taxon>Myxococcales</taxon>
        <taxon>Sorangiineae</taxon>
        <taxon>Pendulisporaceae</taxon>
        <taxon>Pendulispora</taxon>
    </lineage>
</organism>
<proteinExistence type="predicted"/>
<feature type="signal peptide" evidence="1">
    <location>
        <begin position="1"/>
        <end position="18"/>
    </location>
</feature>
<evidence type="ECO:0008006" key="4">
    <source>
        <dbReference type="Google" id="ProtNLM"/>
    </source>
</evidence>
<name>A0ABZ2L148_9BACT</name>
<dbReference type="RefSeq" id="WP_394833680.1">
    <property type="nucleotide sequence ID" value="NZ_CP089929.1"/>
</dbReference>
<keyword evidence="3" id="KW-1185">Reference proteome</keyword>